<dbReference type="Pfam" id="PF24073">
    <property type="entry name" value="DUF7365"/>
    <property type="match status" value="1"/>
</dbReference>
<dbReference type="EMBL" id="KY705259">
    <property type="protein sequence ID" value="ARU13369.1"/>
    <property type="molecule type" value="Genomic_DNA"/>
</dbReference>
<keyword evidence="2" id="KW-1133">Transmembrane helix</keyword>
<keyword evidence="2" id="KW-0812">Transmembrane</keyword>
<gene>
    <name evidence="4" type="ORF">P5641_21</name>
</gene>
<feature type="coiled-coil region" evidence="1">
    <location>
        <begin position="28"/>
        <end position="86"/>
    </location>
</feature>
<evidence type="ECO:0000259" key="3">
    <source>
        <dbReference type="Pfam" id="PF24073"/>
    </source>
</evidence>
<proteinExistence type="predicted"/>
<sequence length="91" mass="10571">MGIFNNINAILGVAVAGLTLFGFFQNKMTNNERRLTILEEKNNQQDRELAEVKNILDNHDQQMKVLIKMTEQIKNLSEKIEKIDKKLEKVK</sequence>
<organism evidence="4 5">
    <name type="scientific">Streptococcus phage P5641</name>
    <dbReference type="NCBI Taxonomy" id="1971418"/>
    <lineage>
        <taxon>Viruses</taxon>
        <taxon>Duplodnaviria</taxon>
        <taxon>Heunggongvirae</taxon>
        <taxon>Uroviricota</taxon>
        <taxon>Caudoviricetes</taxon>
        <taxon>Aliceevansviridae</taxon>
        <taxon>Moineauvirus</taxon>
        <taxon>Moineauvirus P5641</taxon>
    </lineage>
</organism>
<keyword evidence="2" id="KW-0472">Membrane</keyword>
<reference evidence="4 5" key="1">
    <citation type="journal article" date="2017" name="Front. Microbiol.">
        <title>Global Survey and Genome Exploration of Bacteriophages Infecting the Lactic Acid Bacterium Streptococcus thermophilus.</title>
        <authorList>
            <person name="McDonnell B."/>
            <person name="Mahony J."/>
            <person name="Hanemaaijer L."/>
            <person name="Neve H."/>
            <person name="Noben J.-P."/>
            <person name="Lugli G.A."/>
            <person name="Ventura M."/>
            <person name="Kouwen T.R."/>
            <person name="van Sinderen D."/>
        </authorList>
    </citation>
    <scope>NUCLEOTIDE SEQUENCE [LARGE SCALE GENOMIC DNA]</scope>
</reference>
<evidence type="ECO:0000256" key="2">
    <source>
        <dbReference type="SAM" id="Phobius"/>
    </source>
</evidence>
<dbReference type="InterPro" id="IPR055789">
    <property type="entry name" value="DUF7365"/>
</dbReference>
<evidence type="ECO:0000313" key="5">
    <source>
        <dbReference type="Proteomes" id="UP000224984"/>
    </source>
</evidence>
<protein>
    <recommendedName>
        <fullName evidence="3">DUF7365 domain-containing protein</fullName>
    </recommendedName>
</protein>
<keyword evidence="1" id="KW-0175">Coiled coil</keyword>
<feature type="transmembrane region" description="Helical" evidence="2">
    <location>
        <begin position="6"/>
        <end position="24"/>
    </location>
</feature>
<evidence type="ECO:0000256" key="1">
    <source>
        <dbReference type="SAM" id="Coils"/>
    </source>
</evidence>
<accession>A0A286QN93</accession>
<feature type="domain" description="DUF7365" evidence="3">
    <location>
        <begin position="8"/>
        <end position="91"/>
    </location>
</feature>
<dbReference type="Proteomes" id="UP000224984">
    <property type="component" value="Segment"/>
</dbReference>
<name>A0A286QN93_9CAUD</name>
<keyword evidence="5" id="KW-1185">Reference proteome</keyword>
<evidence type="ECO:0000313" key="4">
    <source>
        <dbReference type="EMBL" id="ARU13369.1"/>
    </source>
</evidence>